<evidence type="ECO:0000313" key="1">
    <source>
        <dbReference type="EMBL" id="GAG16457.1"/>
    </source>
</evidence>
<accession>X0VZG9</accession>
<feature type="non-terminal residue" evidence="1">
    <location>
        <position position="1"/>
    </location>
</feature>
<name>X0VZG9_9ZZZZ</name>
<protein>
    <submittedName>
        <fullName evidence="1">Uncharacterized protein</fullName>
    </submittedName>
</protein>
<dbReference type="EMBL" id="BARS01039214">
    <property type="protein sequence ID" value="GAG16457.1"/>
    <property type="molecule type" value="Genomic_DNA"/>
</dbReference>
<gene>
    <name evidence="1" type="ORF">S01H1_59914</name>
</gene>
<dbReference type="AlphaFoldDB" id="X0VZG9"/>
<organism evidence="1">
    <name type="scientific">marine sediment metagenome</name>
    <dbReference type="NCBI Taxonomy" id="412755"/>
    <lineage>
        <taxon>unclassified sequences</taxon>
        <taxon>metagenomes</taxon>
        <taxon>ecological metagenomes</taxon>
    </lineage>
</organism>
<reference evidence="1" key="1">
    <citation type="journal article" date="2014" name="Front. Microbiol.">
        <title>High frequency of phylogenetically diverse reductive dehalogenase-homologous genes in deep subseafloor sedimentary metagenomes.</title>
        <authorList>
            <person name="Kawai M."/>
            <person name="Futagami T."/>
            <person name="Toyoda A."/>
            <person name="Takaki Y."/>
            <person name="Nishi S."/>
            <person name="Hori S."/>
            <person name="Arai W."/>
            <person name="Tsubouchi T."/>
            <person name="Morono Y."/>
            <person name="Uchiyama I."/>
            <person name="Ito T."/>
            <person name="Fujiyama A."/>
            <person name="Inagaki F."/>
            <person name="Takami H."/>
        </authorList>
    </citation>
    <scope>NUCLEOTIDE SEQUENCE</scope>
    <source>
        <strain evidence="1">Expedition CK06-06</strain>
    </source>
</reference>
<proteinExistence type="predicted"/>
<sequence>KVDQRVCASFIQTGGAALGTTGFKNTPGNTAPIPAVGDGFPVMQELGAMELQVDSGAIAAGTAGFISNTVLGLVQLIKQNYVVAKLPGTPIIVLDSNGTTPAGTNNQGSSMIRALSELSGGAIQTAPGQGGSAITSLGEELLATGTLTNLYGCRVIFSNFLVDVVADAGAAAPTNGNVNGAAVAVKVGAYFHETALFTVLKEGLQVKMGEKPGGLQMWLTGLAYMGAGVADRRRGGAINISQG</sequence>
<comment type="caution">
    <text evidence="1">The sequence shown here is derived from an EMBL/GenBank/DDBJ whole genome shotgun (WGS) entry which is preliminary data.</text>
</comment>